<accession>A0A401IFZ7</accession>
<dbReference type="GO" id="GO:0003824">
    <property type="term" value="F:catalytic activity"/>
    <property type="evidence" value="ECO:0007669"/>
    <property type="project" value="InterPro"/>
</dbReference>
<comment type="caution">
    <text evidence="4">The sequence shown here is derived from an EMBL/GenBank/DDBJ whole genome shotgun (WGS) entry which is preliminary data.</text>
</comment>
<feature type="domain" description="FAD-binding PCMH-type" evidence="3">
    <location>
        <begin position="51"/>
        <end position="231"/>
    </location>
</feature>
<dbReference type="GO" id="GO:0071949">
    <property type="term" value="F:FAD binding"/>
    <property type="evidence" value="ECO:0007669"/>
    <property type="project" value="InterPro"/>
</dbReference>
<dbReference type="AlphaFoldDB" id="A0A401IFZ7"/>
<dbReference type="InterPro" id="IPR036318">
    <property type="entry name" value="FAD-bd_PCMH-like_sf"/>
</dbReference>
<protein>
    <submittedName>
        <fullName evidence="4">Glycolate oxidase</fullName>
    </submittedName>
</protein>
<keyword evidence="5" id="KW-1185">Reference proteome</keyword>
<dbReference type="SUPFAM" id="SSF55103">
    <property type="entry name" value="FAD-linked oxidases, C-terminal domain"/>
    <property type="match status" value="1"/>
</dbReference>
<gene>
    <name evidence="4" type="ORF">AsFPU1_1616</name>
</gene>
<dbReference type="PANTHER" id="PTHR11748:SF103">
    <property type="entry name" value="GLYCOLATE OXIDASE SUBUNIT GLCE"/>
    <property type="match status" value="1"/>
</dbReference>
<evidence type="ECO:0000256" key="1">
    <source>
        <dbReference type="ARBA" id="ARBA00022630"/>
    </source>
</evidence>
<name>A0A401IFZ7_APHSA</name>
<dbReference type="Pfam" id="PF01565">
    <property type="entry name" value="FAD_binding_4"/>
    <property type="match status" value="1"/>
</dbReference>
<organism evidence="4 5">
    <name type="scientific">Aphanothece sacrum FPU1</name>
    <dbReference type="NCBI Taxonomy" id="1920663"/>
    <lineage>
        <taxon>Bacteria</taxon>
        <taxon>Bacillati</taxon>
        <taxon>Cyanobacteriota</taxon>
        <taxon>Cyanophyceae</taxon>
        <taxon>Oscillatoriophycideae</taxon>
        <taxon>Chroococcales</taxon>
        <taxon>Aphanothecaceae</taxon>
        <taxon>Aphanothece</taxon>
    </lineage>
</organism>
<proteinExistence type="predicted"/>
<dbReference type="PANTHER" id="PTHR11748">
    <property type="entry name" value="D-LACTATE DEHYDROGENASE"/>
    <property type="match status" value="1"/>
</dbReference>
<dbReference type="PROSITE" id="PS51387">
    <property type="entry name" value="FAD_PCMH"/>
    <property type="match status" value="1"/>
</dbReference>
<reference evidence="5" key="1">
    <citation type="submission" date="2017-05" db="EMBL/GenBank/DDBJ databases">
        <title>Physiological properties and genetic analysis related to exopolysaccharide production of fresh-water unicellular cyanobacterium Aphanothece sacrum, Suizenji Nori, that has been cultured as a food source in Japan.</title>
        <authorList>
            <person name="Kanesaki Y."/>
            <person name="Yoshikawa S."/>
            <person name="Ohki K."/>
        </authorList>
    </citation>
    <scope>NUCLEOTIDE SEQUENCE [LARGE SCALE GENOMIC DNA]</scope>
    <source>
        <strain evidence="5">FPU1</strain>
    </source>
</reference>
<keyword evidence="1" id="KW-0285">Flavoprotein</keyword>
<sequence>MYTKNSLIIFFAPMTTAIASQLELLIDSPKTIIPWETIESSWKTRIESAIIDNFSPYYLTVPSDIDTLSQIVQFASHHQWSILPCGNGTKLNWGGLINNPKLVISTQQLNRIIDHAVGDLTITVEAGITLAQLQATLKQHNQFLPIDPSYPDTATLGGIIATADAGSWQQRYGGMRDLVLGLSFVRWDGKIAKCGGKVVKNVAGYDLMKLFTGSYGTLGMISQVNLRLYPIPEASGTLVVSGETNSISKMAQSLLKSGLQPTASDILSQSVVKTLNIGEGMGLIIRFQSIPESVKEQTIQVNKIAQELGLSTSFYSSEIEVNLWQKLQSLITSSQSNSSVTCKIGLRPNTAVNFLAQLDELIQHQGWGMINTSRGIGRLKLEIEPSLGTVKRLRTLTEEYGGFLTILDSPKFLKKQIEPWGYRGNALPLMEKIKQQFDPQNIFSPSRFF</sequence>
<dbReference type="InterPro" id="IPR016166">
    <property type="entry name" value="FAD-bd_PCMH"/>
</dbReference>
<evidence type="ECO:0000256" key="2">
    <source>
        <dbReference type="ARBA" id="ARBA00022827"/>
    </source>
</evidence>
<dbReference type="RefSeq" id="WP_368665970.1">
    <property type="nucleotide sequence ID" value="NZ_BDQK01000006.1"/>
</dbReference>
<dbReference type="Proteomes" id="UP000287247">
    <property type="component" value="Unassembled WGS sequence"/>
</dbReference>
<dbReference type="EMBL" id="BDQK01000006">
    <property type="protein sequence ID" value="GBF80215.1"/>
    <property type="molecule type" value="Genomic_DNA"/>
</dbReference>
<dbReference type="InterPro" id="IPR006094">
    <property type="entry name" value="Oxid_FAD_bind_N"/>
</dbReference>
<dbReference type="InterPro" id="IPR016164">
    <property type="entry name" value="FAD-linked_Oxase-like_C"/>
</dbReference>
<evidence type="ECO:0000313" key="4">
    <source>
        <dbReference type="EMBL" id="GBF80215.1"/>
    </source>
</evidence>
<evidence type="ECO:0000313" key="5">
    <source>
        <dbReference type="Proteomes" id="UP000287247"/>
    </source>
</evidence>
<dbReference type="Gene3D" id="3.30.465.10">
    <property type="match status" value="1"/>
</dbReference>
<evidence type="ECO:0000259" key="3">
    <source>
        <dbReference type="PROSITE" id="PS51387"/>
    </source>
</evidence>
<dbReference type="SUPFAM" id="SSF56176">
    <property type="entry name" value="FAD-binding/transporter-associated domain-like"/>
    <property type="match status" value="1"/>
</dbReference>
<keyword evidence="2" id="KW-0274">FAD</keyword>
<dbReference type="InterPro" id="IPR016169">
    <property type="entry name" value="FAD-bd_PCMH_sub2"/>
</dbReference>